<accession>A0A2P5C6Z0</accession>
<dbReference type="AlphaFoldDB" id="A0A2P5C6Z0"/>
<gene>
    <name evidence="1" type="ORF">PanWU01x14_178650</name>
</gene>
<sequence>LQLKVDGVDSRPLNARTKTLKDRNCKVFQRSSIVSVSHCFLRVNCLVLLSLNFPQGMLDVKIEWAAAPCKWCCGTNLALQCLVLLNFFHSSTANTAEIFVHPSLLTNDQNYFSLAS</sequence>
<comment type="caution">
    <text evidence="1">The sequence shown here is derived from an EMBL/GenBank/DDBJ whole genome shotgun (WGS) entry which is preliminary data.</text>
</comment>
<proteinExistence type="predicted"/>
<keyword evidence="2" id="KW-1185">Reference proteome</keyword>
<feature type="non-terminal residue" evidence="1">
    <location>
        <position position="1"/>
    </location>
</feature>
<organism evidence="1 2">
    <name type="scientific">Parasponia andersonii</name>
    <name type="common">Sponia andersonii</name>
    <dbReference type="NCBI Taxonomy" id="3476"/>
    <lineage>
        <taxon>Eukaryota</taxon>
        <taxon>Viridiplantae</taxon>
        <taxon>Streptophyta</taxon>
        <taxon>Embryophyta</taxon>
        <taxon>Tracheophyta</taxon>
        <taxon>Spermatophyta</taxon>
        <taxon>Magnoliopsida</taxon>
        <taxon>eudicotyledons</taxon>
        <taxon>Gunneridae</taxon>
        <taxon>Pentapetalae</taxon>
        <taxon>rosids</taxon>
        <taxon>fabids</taxon>
        <taxon>Rosales</taxon>
        <taxon>Cannabaceae</taxon>
        <taxon>Parasponia</taxon>
    </lineage>
</organism>
<evidence type="ECO:0000313" key="2">
    <source>
        <dbReference type="Proteomes" id="UP000237105"/>
    </source>
</evidence>
<evidence type="ECO:0000313" key="1">
    <source>
        <dbReference type="EMBL" id="PON56822.1"/>
    </source>
</evidence>
<dbReference type="EMBL" id="JXTB01000167">
    <property type="protein sequence ID" value="PON56822.1"/>
    <property type="molecule type" value="Genomic_DNA"/>
</dbReference>
<dbReference type="Proteomes" id="UP000237105">
    <property type="component" value="Unassembled WGS sequence"/>
</dbReference>
<protein>
    <submittedName>
        <fullName evidence="1">Uncharacterized protein</fullName>
    </submittedName>
</protein>
<reference evidence="2" key="1">
    <citation type="submission" date="2016-06" db="EMBL/GenBank/DDBJ databases">
        <title>Parallel loss of symbiosis genes in relatives of nitrogen-fixing non-legume Parasponia.</title>
        <authorList>
            <person name="Van Velzen R."/>
            <person name="Holmer R."/>
            <person name="Bu F."/>
            <person name="Rutten L."/>
            <person name="Van Zeijl A."/>
            <person name="Liu W."/>
            <person name="Santuari L."/>
            <person name="Cao Q."/>
            <person name="Sharma T."/>
            <person name="Shen D."/>
            <person name="Roswanjaya Y."/>
            <person name="Wardhani T."/>
            <person name="Kalhor M.S."/>
            <person name="Jansen J."/>
            <person name="Van den Hoogen J."/>
            <person name="Gungor B."/>
            <person name="Hartog M."/>
            <person name="Hontelez J."/>
            <person name="Verver J."/>
            <person name="Yang W.-C."/>
            <person name="Schijlen E."/>
            <person name="Repin R."/>
            <person name="Schilthuizen M."/>
            <person name="Schranz E."/>
            <person name="Heidstra R."/>
            <person name="Miyata K."/>
            <person name="Fedorova E."/>
            <person name="Kohlen W."/>
            <person name="Bisseling T."/>
            <person name="Smit S."/>
            <person name="Geurts R."/>
        </authorList>
    </citation>
    <scope>NUCLEOTIDE SEQUENCE [LARGE SCALE GENOMIC DNA]</scope>
    <source>
        <strain evidence="2">cv. WU1-14</strain>
    </source>
</reference>
<dbReference type="OrthoDB" id="10487335at2759"/>
<feature type="non-terminal residue" evidence="1">
    <location>
        <position position="116"/>
    </location>
</feature>
<name>A0A2P5C6Z0_PARAD</name>